<dbReference type="PANTHER" id="PTHR43180:SF86">
    <property type="entry name" value="DEHYDROGENASE, PUTATIVE (AFU_ORTHOLOGUE AFUA_3G00290)-RELATED"/>
    <property type="match status" value="1"/>
</dbReference>
<name>A0AAN6IXH9_EXODE</name>
<evidence type="ECO:0000256" key="2">
    <source>
        <dbReference type="ARBA" id="ARBA00022857"/>
    </source>
</evidence>
<comment type="similarity">
    <text evidence="1">Belongs to the short-chain dehydrogenases/reductases (SDR) family.</text>
</comment>
<evidence type="ECO:0008006" key="6">
    <source>
        <dbReference type="Google" id="ProtNLM"/>
    </source>
</evidence>
<dbReference type="InterPro" id="IPR036291">
    <property type="entry name" value="NAD(P)-bd_dom_sf"/>
</dbReference>
<dbReference type="InterPro" id="IPR002347">
    <property type="entry name" value="SDR_fam"/>
</dbReference>
<evidence type="ECO:0000313" key="5">
    <source>
        <dbReference type="Proteomes" id="UP001161757"/>
    </source>
</evidence>
<dbReference type="InterPro" id="IPR020904">
    <property type="entry name" value="Sc_DH/Rdtase_CS"/>
</dbReference>
<protein>
    <recommendedName>
        <fullName evidence="6">3-oxoacyl-[acyl-carrier protein] reductase</fullName>
    </recommendedName>
</protein>
<reference evidence="4" key="1">
    <citation type="submission" date="2023-01" db="EMBL/GenBank/DDBJ databases">
        <title>Exophiala dermititidis isolated from Cystic Fibrosis Patient.</title>
        <authorList>
            <person name="Kurbessoian T."/>
            <person name="Crocker A."/>
            <person name="Murante D."/>
            <person name="Hogan D.A."/>
            <person name="Stajich J.E."/>
        </authorList>
    </citation>
    <scope>NUCLEOTIDE SEQUENCE</scope>
    <source>
        <strain evidence="4">Ex8</strain>
    </source>
</reference>
<dbReference type="Proteomes" id="UP001161757">
    <property type="component" value="Unassembled WGS sequence"/>
</dbReference>
<keyword evidence="2" id="KW-0521">NADP</keyword>
<dbReference type="EMBL" id="JAJGCB010000010">
    <property type="protein sequence ID" value="KAJ8990691.1"/>
    <property type="molecule type" value="Genomic_DNA"/>
</dbReference>
<comment type="caution">
    <text evidence="4">The sequence shown here is derived from an EMBL/GenBank/DDBJ whole genome shotgun (WGS) entry which is preliminary data.</text>
</comment>
<dbReference type="AlphaFoldDB" id="A0AAN6IXH9"/>
<accession>A0AAN6IXH9</accession>
<proteinExistence type="inferred from homology"/>
<organism evidence="4 5">
    <name type="scientific">Exophiala dermatitidis</name>
    <name type="common">Black yeast-like fungus</name>
    <name type="synonym">Wangiella dermatitidis</name>
    <dbReference type="NCBI Taxonomy" id="5970"/>
    <lineage>
        <taxon>Eukaryota</taxon>
        <taxon>Fungi</taxon>
        <taxon>Dikarya</taxon>
        <taxon>Ascomycota</taxon>
        <taxon>Pezizomycotina</taxon>
        <taxon>Eurotiomycetes</taxon>
        <taxon>Chaetothyriomycetidae</taxon>
        <taxon>Chaetothyriales</taxon>
        <taxon>Herpotrichiellaceae</taxon>
        <taxon>Exophiala</taxon>
    </lineage>
</organism>
<dbReference type="SUPFAM" id="SSF51735">
    <property type="entry name" value="NAD(P)-binding Rossmann-fold domains"/>
    <property type="match status" value="1"/>
</dbReference>
<dbReference type="GO" id="GO:0016491">
    <property type="term" value="F:oxidoreductase activity"/>
    <property type="evidence" value="ECO:0007669"/>
    <property type="project" value="UniProtKB-KW"/>
</dbReference>
<gene>
    <name evidence="4" type="ORF">HRR80_005468</name>
</gene>
<dbReference type="Gene3D" id="3.40.50.720">
    <property type="entry name" value="NAD(P)-binding Rossmann-like Domain"/>
    <property type="match status" value="1"/>
</dbReference>
<dbReference type="PROSITE" id="PS00061">
    <property type="entry name" value="ADH_SHORT"/>
    <property type="match status" value="1"/>
</dbReference>
<sequence length="321" mass="34802">MAEITIDQTTLQSAKGKVVVIAGGAQGIGAATVTQLYQSGAQVFFGDWSEAQGSKLAEDLRSFPQSSGGSVTYLKVNVRDYQSLLSLFDAAYDKHKQIDMAICCAAVTERQGYWEPDRLNLQSARETPTGIFDVVDINLNGTLYFARLAVAYLKEGHHFDQEKTTAESIVSSKSITLVSSVAGFKESPGLFAYSAAKHGVLGLMRALRPFCAPLYGLRVNAICPWATDTQLLSGVRQAWVQHKMPMNTPSDVARYIIQVAADERTHGKALFVTGGTAVDIEEGLNRTEPVWLGEKNSRELNEGQVILGLGMDWGDTGSSTK</sequence>
<evidence type="ECO:0000256" key="1">
    <source>
        <dbReference type="ARBA" id="ARBA00006484"/>
    </source>
</evidence>
<dbReference type="PANTHER" id="PTHR43180">
    <property type="entry name" value="3-OXOACYL-(ACYL-CARRIER-PROTEIN) REDUCTASE (AFU_ORTHOLOGUE AFUA_6G11210)"/>
    <property type="match status" value="1"/>
</dbReference>
<evidence type="ECO:0000313" key="4">
    <source>
        <dbReference type="EMBL" id="KAJ8990691.1"/>
    </source>
</evidence>
<dbReference type="PRINTS" id="PR00081">
    <property type="entry name" value="GDHRDH"/>
</dbReference>
<evidence type="ECO:0000256" key="3">
    <source>
        <dbReference type="ARBA" id="ARBA00023002"/>
    </source>
</evidence>
<keyword evidence="3" id="KW-0560">Oxidoreductase</keyword>
<dbReference type="Pfam" id="PF00106">
    <property type="entry name" value="adh_short"/>
    <property type="match status" value="1"/>
</dbReference>